<dbReference type="EMBL" id="JYDS01000040">
    <property type="protein sequence ID" value="KRZ29924.1"/>
    <property type="molecule type" value="Genomic_DNA"/>
</dbReference>
<evidence type="ECO:0000313" key="1">
    <source>
        <dbReference type="EMBL" id="KRZ29924.1"/>
    </source>
</evidence>
<dbReference type="Proteomes" id="UP000054805">
    <property type="component" value="Unassembled WGS sequence"/>
</dbReference>
<dbReference type="EMBL" id="JYDV01000006">
    <property type="protein sequence ID" value="KRZ44311.1"/>
    <property type="molecule type" value="Genomic_DNA"/>
</dbReference>
<dbReference type="Proteomes" id="UP000054826">
    <property type="component" value="Unassembled WGS sequence"/>
</dbReference>
<gene>
    <name evidence="1" type="ORF">T4B_3971</name>
    <name evidence="2" type="ORF">T4C_2768</name>
</gene>
<comment type="caution">
    <text evidence="2">The sequence shown here is derived from an EMBL/GenBank/DDBJ whole genome shotgun (WGS) entry which is preliminary data.</text>
</comment>
<accession>A0A0V1KAV6</accession>
<evidence type="ECO:0000313" key="3">
    <source>
        <dbReference type="Proteomes" id="UP000054805"/>
    </source>
</evidence>
<evidence type="ECO:0000313" key="4">
    <source>
        <dbReference type="Proteomes" id="UP000054826"/>
    </source>
</evidence>
<dbReference type="AlphaFoldDB" id="A0A0V1KAV6"/>
<keyword evidence="3" id="KW-1185">Reference proteome</keyword>
<protein>
    <submittedName>
        <fullName evidence="2">Uncharacterized protein</fullName>
    </submittedName>
</protein>
<name>A0A0V1KAV6_TRIPS</name>
<proteinExistence type="predicted"/>
<sequence length="125" mass="15285">MHSNFSKLKKREKQLKRHIAFVSQLGILHWKNSYLQNCKEKNRIQIFLKRITMEKSKLKKMRPENEHVLQKYVLMRRRYRFECHCNKKTDYKGIGCPIPFLRKNKKTINDGVTTINPRLWDRRNV</sequence>
<organism evidence="2 4">
    <name type="scientific">Trichinella pseudospiralis</name>
    <name type="common">Parasitic roundworm</name>
    <dbReference type="NCBI Taxonomy" id="6337"/>
    <lineage>
        <taxon>Eukaryota</taxon>
        <taxon>Metazoa</taxon>
        <taxon>Ecdysozoa</taxon>
        <taxon>Nematoda</taxon>
        <taxon>Enoplea</taxon>
        <taxon>Dorylaimia</taxon>
        <taxon>Trichinellida</taxon>
        <taxon>Trichinellidae</taxon>
        <taxon>Trichinella</taxon>
    </lineage>
</organism>
<reference evidence="3 4" key="1">
    <citation type="submission" date="2015-01" db="EMBL/GenBank/DDBJ databases">
        <title>Evolution of Trichinella species and genotypes.</title>
        <authorList>
            <person name="Korhonen P.K."/>
            <person name="Edoardo P."/>
            <person name="Giuseppe L.R."/>
            <person name="Gasser R.B."/>
        </authorList>
    </citation>
    <scope>NUCLEOTIDE SEQUENCE [LARGE SCALE GENOMIC DNA]</scope>
    <source>
        <strain evidence="2">ISS176</strain>
        <strain evidence="1">ISS588</strain>
    </source>
</reference>
<evidence type="ECO:0000313" key="2">
    <source>
        <dbReference type="EMBL" id="KRZ44311.1"/>
    </source>
</evidence>